<gene>
    <name evidence="3" type="ORF">DWY20_08360</name>
</gene>
<name>A0A412GM04_9BACT</name>
<dbReference type="Gene3D" id="2.40.360.20">
    <property type="match status" value="1"/>
</dbReference>
<dbReference type="Pfam" id="PF21347">
    <property type="entry name" value="DUF3108_like"/>
    <property type="match status" value="1"/>
</dbReference>
<evidence type="ECO:0000313" key="3">
    <source>
        <dbReference type="EMBL" id="RGR95865.1"/>
    </source>
</evidence>
<dbReference type="InterPro" id="IPR049279">
    <property type="entry name" value="DUF3108-like"/>
</dbReference>
<dbReference type="RefSeq" id="WP_118484395.1">
    <property type="nucleotide sequence ID" value="NZ_CAUELD010000137.1"/>
</dbReference>
<feature type="domain" description="DUF3108" evidence="2">
    <location>
        <begin position="137"/>
        <end position="223"/>
    </location>
</feature>
<keyword evidence="4" id="KW-1185">Reference proteome</keyword>
<dbReference type="EMBL" id="QRUU01000031">
    <property type="protein sequence ID" value="RGR95865.1"/>
    <property type="molecule type" value="Genomic_DNA"/>
</dbReference>
<sequence>MKNYVLLLVCMLSAIAASAQYCSIQKGQKLYYEVLTGKKKTETYTSVVNVEKVNDSTFITLGDFVPKMNEKMKDTLFYQKVAYANNNTLIYLQDGESMKDNICGMMAEALNKKDMTSAKAKFDTNGKICLLLNEKRQKGEKIESGEMTIWIKPVTMTVSMKGQYEGTETISTPAGEFDCVKVTYSMKVKFFMFSDESQVTEWYAKGVGLVKHEESSRKLGQKMTKTLTKIEN</sequence>
<proteinExistence type="predicted"/>
<protein>
    <submittedName>
        <fullName evidence="3">DUF3108 domain-containing protein</fullName>
    </submittedName>
</protein>
<reference evidence="3 4" key="1">
    <citation type="submission" date="2018-08" db="EMBL/GenBank/DDBJ databases">
        <title>A genome reference for cultivated species of the human gut microbiota.</title>
        <authorList>
            <person name="Zou Y."/>
            <person name="Xue W."/>
            <person name="Luo G."/>
        </authorList>
    </citation>
    <scope>NUCLEOTIDE SEQUENCE [LARGE SCALE GENOMIC DNA]</scope>
    <source>
        <strain evidence="3 4">AF24-2</strain>
    </source>
</reference>
<comment type="caution">
    <text evidence="3">The sequence shown here is derived from an EMBL/GenBank/DDBJ whole genome shotgun (WGS) entry which is preliminary data.</text>
</comment>
<evidence type="ECO:0000259" key="2">
    <source>
        <dbReference type="Pfam" id="PF21347"/>
    </source>
</evidence>
<accession>A0A412GM04</accession>
<dbReference type="AlphaFoldDB" id="A0A412GM04"/>
<organism evidence="3 4">
    <name type="scientific">Phocaeicola coprocola</name>
    <dbReference type="NCBI Taxonomy" id="310298"/>
    <lineage>
        <taxon>Bacteria</taxon>
        <taxon>Pseudomonadati</taxon>
        <taxon>Bacteroidota</taxon>
        <taxon>Bacteroidia</taxon>
        <taxon>Bacteroidales</taxon>
        <taxon>Bacteroidaceae</taxon>
        <taxon>Phocaeicola</taxon>
    </lineage>
</organism>
<evidence type="ECO:0000256" key="1">
    <source>
        <dbReference type="SAM" id="SignalP"/>
    </source>
</evidence>
<keyword evidence="1" id="KW-0732">Signal</keyword>
<feature type="signal peptide" evidence="1">
    <location>
        <begin position="1"/>
        <end position="19"/>
    </location>
</feature>
<evidence type="ECO:0000313" key="4">
    <source>
        <dbReference type="Proteomes" id="UP000285864"/>
    </source>
</evidence>
<dbReference type="Proteomes" id="UP000285864">
    <property type="component" value="Unassembled WGS sequence"/>
</dbReference>
<feature type="chain" id="PRO_5019254158" evidence="1">
    <location>
        <begin position="20"/>
        <end position="232"/>
    </location>
</feature>